<dbReference type="InterPro" id="IPR008969">
    <property type="entry name" value="CarboxyPept-like_regulatory"/>
</dbReference>
<evidence type="ECO:0000256" key="3">
    <source>
        <dbReference type="ARBA" id="ARBA00022452"/>
    </source>
</evidence>
<dbReference type="NCBIfam" id="TIGR04057">
    <property type="entry name" value="SusC_RagA_signa"/>
    <property type="match status" value="1"/>
</dbReference>
<dbReference type="InterPro" id="IPR012910">
    <property type="entry name" value="Plug_dom"/>
</dbReference>
<dbReference type="RefSeq" id="WP_067757913.1">
    <property type="nucleotide sequence ID" value="NZ_CP015772.1"/>
</dbReference>
<evidence type="ECO:0000313" key="14">
    <source>
        <dbReference type="Proteomes" id="UP000077667"/>
    </source>
</evidence>
<keyword evidence="7 8" id="KW-0998">Cell outer membrane</keyword>
<evidence type="ECO:0000256" key="9">
    <source>
        <dbReference type="RuleBase" id="RU003357"/>
    </source>
</evidence>
<proteinExistence type="inferred from homology"/>
<dbReference type="Pfam" id="PF07715">
    <property type="entry name" value="Plug"/>
    <property type="match status" value="1"/>
</dbReference>
<evidence type="ECO:0000313" key="13">
    <source>
        <dbReference type="EMBL" id="ANH82187.1"/>
    </source>
</evidence>
<comment type="subcellular location">
    <subcellularLocation>
        <location evidence="1 8">Cell outer membrane</location>
        <topology evidence="1 8">Multi-pass membrane protein</topology>
    </subcellularLocation>
</comment>
<evidence type="ECO:0000256" key="2">
    <source>
        <dbReference type="ARBA" id="ARBA00022448"/>
    </source>
</evidence>
<dbReference type="Pfam" id="PF00593">
    <property type="entry name" value="TonB_dep_Rec_b-barrel"/>
    <property type="match status" value="1"/>
</dbReference>
<evidence type="ECO:0000256" key="1">
    <source>
        <dbReference type="ARBA" id="ARBA00004571"/>
    </source>
</evidence>
<evidence type="ECO:0000256" key="7">
    <source>
        <dbReference type="ARBA" id="ARBA00023237"/>
    </source>
</evidence>
<keyword evidence="2 8" id="KW-0813">Transport</keyword>
<feature type="chain" id="PRO_5008389804" description="SusC/RagA family TonB-linked outer membrane protein" evidence="10">
    <location>
        <begin position="20"/>
        <end position="1032"/>
    </location>
</feature>
<evidence type="ECO:0000256" key="10">
    <source>
        <dbReference type="SAM" id="SignalP"/>
    </source>
</evidence>
<evidence type="ECO:0000259" key="12">
    <source>
        <dbReference type="Pfam" id="PF07715"/>
    </source>
</evidence>
<sequence>MRKIVLLTMLMAFSLLAFSQTRTIRGKITTPEGMPIPNVTILLGSNKTVGTTSDQNGDFSINAPSGESSLYVSAIGFKDQVVKISDKGTYTIALQPNTESNLEEVVVVGYGTQQRKDVTGAIGSIKGDAIQDLATPSFDKQLQGQVAGLQASVPSGILGQAARIRIRGTNSISSSSDPLYVVDGVPYISGNQGSATPYNPISDLNPSDIASIDVLKDGAATAIYGSRAANGVILITTKRGKTGKPTVTYDGWIATARASKKFDLLNADQFIEIANEKLTNYGEDGPAHASADGTNTDWQDIILRNAFQQSHALSLSGATDQTNYFLSLGYVNMDGISVSNNLIKYNIRAKVEQKALNNALTLGANIAVNYNINNGLNTGSSALSGNITGALRLPPNVSPFNADGSYNLSPSGTLGAGPNDQTVDDNYTNLAYVLANNVFRSQALNINGNSFARLKLFDGFNISTQIGVNYINTEDFWYYNPVHGDGRGSNGIVDQAFSPTFRYNWQNTIDYSKKVQEHLFNIVVGQELQKTRYRYLEGSGTDLSDVYFGQQGNIISSTLANQFYGGSVSENAFLSYFGRLNYSYADKYLVSASLRHDKLSALPWGNQSATLPGVSVGWRLSKENFFSGASNIFNDAKIRASYAEVGNVDIGNYPYAGLFGPVQYGDWSGVQYSNMGNPDLKFETSRKWDVGLDLSFLHRKVQLVVDYFYNNVDNLILSVPTAPSLGVPGNSYSANVGKMTNKGWEFTVNSVNIDNGSFRWNTAFNVSFIKNKVIELVDNKDIINTYNITRVGLPIGSFYGYQAAGVNTQNGNPIFQKADGSFVQYDGSDDPHYGFFVYDPSNPTDESTSSTLSASDKRVLGQPNPKWYGGLTNNFYYKGFDLGIVLTFAGGNKIYNITRQETLLNQKFQNNGTEILKRWTTVGQVTDVPKLWYFEDNNMNSNGNLNSRFLEKGDYLRGQTIALGYSFNTKHFSNVINTLRIYIQAQNAFVITGYSGLDPELANSVTTNQTPGLDYNTNPVPRTFSFGLNVNF</sequence>
<dbReference type="Gene3D" id="2.170.130.10">
    <property type="entry name" value="TonB-dependent receptor, plug domain"/>
    <property type="match status" value="1"/>
</dbReference>
<evidence type="ECO:0000256" key="5">
    <source>
        <dbReference type="ARBA" id="ARBA00023077"/>
    </source>
</evidence>
<feature type="signal peptide" evidence="10">
    <location>
        <begin position="1"/>
        <end position="19"/>
    </location>
</feature>
<evidence type="ECO:0008006" key="15">
    <source>
        <dbReference type="Google" id="ProtNLM"/>
    </source>
</evidence>
<feature type="domain" description="TonB-dependent receptor plug" evidence="12">
    <location>
        <begin position="116"/>
        <end position="232"/>
    </location>
</feature>
<name>A0A1A9I3D6_9BACT</name>
<feature type="domain" description="TonB-dependent receptor-like beta-barrel" evidence="11">
    <location>
        <begin position="397"/>
        <end position="771"/>
    </location>
</feature>
<dbReference type="Gene3D" id="2.60.40.1120">
    <property type="entry name" value="Carboxypeptidase-like, regulatory domain"/>
    <property type="match status" value="1"/>
</dbReference>
<keyword evidence="6 8" id="KW-0472">Membrane</keyword>
<comment type="similarity">
    <text evidence="8 9">Belongs to the TonB-dependent receptor family.</text>
</comment>
<keyword evidence="10" id="KW-0732">Signal</keyword>
<evidence type="ECO:0000256" key="8">
    <source>
        <dbReference type="PROSITE-ProRule" id="PRU01360"/>
    </source>
</evidence>
<keyword evidence="4 8" id="KW-0812">Transmembrane</keyword>
<keyword evidence="5 9" id="KW-0798">TonB box</keyword>
<evidence type="ECO:0000259" key="11">
    <source>
        <dbReference type="Pfam" id="PF00593"/>
    </source>
</evidence>
<dbReference type="Proteomes" id="UP000077667">
    <property type="component" value="Chromosome"/>
</dbReference>
<dbReference type="AlphaFoldDB" id="A0A1A9I3D6"/>
<dbReference type="InterPro" id="IPR036942">
    <property type="entry name" value="Beta-barrel_TonB_sf"/>
</dbReference>
<dbReference type="NCBIfam" id="TIGR04056">
    <property type="entry name" value="OMP_RagA_SusC"/>
    <property type="match status" value="1"/>
</dbReference>
<dbReference type="SUPFAM" id="SSF49464">
    <property type="entry name" value="Carboxypeptidase regulatory domain-like"/>
    <property type="match status" value="1"/>
</dbReference>
<dbReference type="KEGG" id="nia:A8C56_15520"/>
<dbReference type="EMBL" id="CP015772">
    <property type="protein sequence ID" value="ANH82187.1"/>
    <property type="molecule type" value="Genomic_DNA"/>
</dbReference>
<dbReference type="OrthoDB" id="9768177at2"/>
<dbReference type="STRING" id="1176587.A8C56_15520"/>
<protein>
    <recommendedName>
        <fullName evidence="15">SusC/RagA family TonB-linked outer membrane protein</fullName>
    </recommendedName>
</protein>
<dbReference type="SUPFAM" id="SSF56935">
    <property type="entry name" value="Porins"/>
    <property type="match status" value="1"/>
</dbReference>
<dbReference type="InterPro" id="IPR039426">
    <property type="entry name" value="TonB-dep_rcpt-like"/>
</dbReference>
<organism evidence="13 14">
    <name type="scientific">Niabella ginsenosidivorans</name>
    <dbReference type="NCBI Taxonomy" id="1176587"/>
    <lineage>
        <taxon>Bacteria</taxon>
        <taxon>Pseudomonadati</taxon>
        <taxon>Bacteroidota</taxon>
        <taxon>Chitinophagia</taxon>
        <taxon>Chitinophagales</taxon>
        <taxon>Chitinophagaceae</taxon>
        <taxon>Niabella</taxon>
    </lineage>
</organism>
<keyword evidence="14" id="KW-1185">Reference proteome</keyword>
<dbReference type="PROSITE" id="PS52016">
    <property type="entry name" value="TONB_DEPENDENT_REC_3"/>
    <property type="match status" value="1"/>
</dbReference>
<keyword evidence="3 8" id="KW-1134">Transmembrane beta strand</keyword>
<accession>A0A1A9I3D6</accession>
<dbReference type="InterPro" id="IPR023997">
    <property type="entry name" value="TonB-dep_OMP_SusC/RagA_CS"/>
</dbReference>
<reference evidence="13 14" key="1">
    <citation type="submission" date="2016-05" db="EMBL/GenBank/DDBJ databases">
        <title>Niabella ginsenosidivorans BS26 whole genome sequencing.</title>
        <authorList>
            <person name="Im W.T."/>
            <person name="Siddiqi M.Z."/>
        </authorList>
    </citation>
    <scope>NUCLEOTIDE SEQUENCE [LARGE SCALE GENOMIC DNA]</scope>
    <source>
        <strain evidence="13 14">BS26</strain>
    </source>
</reference>
<evidence type="ECO:0000256" key="4">
    <source>
        <dbReference type="ARBA" id="ARBA00022692"/>
    </source>
</evidence>
<dbReference type="InterPro" id="IPR000531">
    <property type="entry name" value="Beta-barrel_TonB"/>
</dbReference>
<dbReference type="InterPro" id="IPR037066">
    <property type="entry name" value="Plug_dom_sf"/>
</dbReference>
<gene>
    <name evidence="13" type="ORF">A8C56_15520</name>
</gene>
<dbReference type="InterPro" id="IPR023996">
    <property type="entry name" value="TonB-dep_OMP_SusC/RagA"/>
</dbReference>
<dbReference type="Pfam" id="PF13715">
    <property type="entry name" value="CarbopepD_reg_2"/>
    <property type="match status" value="1"/>
</dbReference>
<dbReference type="GO" id="GO:0009279">
    <property type="term" value="C:cell outer membrane"/>
    <property type="evidence" value="ECO:0007669"/>
    <property type="project" value="UniProtKB-SubCell"/>
</dbReference>
<evidence type="ECO:0000256" key="6">
    <source>
        <dbReference type="ARBA" id="ARBA00023136"/>
    </source>
</evidence>
<dbReference type="Gene3D" id="2.40.170.20">
    <property type="entry name" value="TonB-dependent receptor, beta-barrel domain"/>
    <property type="match status" value="1"/>
</dbReference>